<proteinExistence type="predicted"/>
<dbReference type="Pfam" id="PF02796">
    <property type="entry name" value="HTH_7"/>
    <property type="match status" value="1"/>
</dbReference>
<accession>A0ABN0IP73</accession>
<dbReference type="InterPro" id="IPR010982">
    <property type="entry name" value="Lambda_DNA-bd_dom_sf"/>
</dbReference>
<feature type="domain" description="Resolvase HTH" evidence="1">
    <location>
        <begin position="13"/>
        <end position="34"/>
    </location>
</feature>
<dbReference type="Proteomes" id="UP000011769">
    <property type="component" value="Unassembled WGS sequence"/>
</dbReference>
<evidence type="ECO:0000313" key="3">
    <source>
        <dbReference type="Proteomes" id="UP000011769"/>
    </source>
</evidence>
<keyword evidence="3" id="KW-1185">Reference proteome</keyword>
<evidence type="ECO:0000259" key="1">
    <source>
        <dbReference type="Pfam" id="PF02796"/>
    </source>
</evidence>
<gene>
    <name evidence="2" type="ORF">SPJ1_1945</name>
</gene>
<comment type="caution">
    <text evidence="2">The sequence shown here is derived from an EMBL/GenBank/DDBJ whole genome shotgun (WGS) entry which is preliminary data.</text>
</comment>
<sequence>MSKNAFEKLIDDTGIKRKVIAERLDISRSSLYKKAKNPRKMGTDEMAEFADVLGIDTEAVFNAILKT</sequence>
<evidence type="ECO:0000313" key="2">
    <source>
        <dbReference type="EMBL" id="EMG24686.1"/>
    </source>
</evidence>
<organism evidence="2 3">
    <name type="scientific">Streptococcus parauberis KRS-02083</name>
    <dbReference type="NCBI Taxonomy" id="1207545"/>
    <lineage>
        <taxon>Bacteria</taxon>
        <taxon>Bacillati</taxon>
        <taxon>Bacillota</taxon>
        <taxon>Bacilli</taxon>
        <taxon>Lactobacillales</taxon>
        <taxon>Streptococcaceae</taxon>
        <taxon>Streptococcus</taxon>
    </lineage>
</organism>
<dbReference type="EMBL" id="ALYM01000008">
    <property type="protein sequence ID" value="EMG24686.1"/>
    <property type="molecule type" value="Genomic_DNA"/>
</dbReference>
<dbReference type="SUPFAM" id="SSF47413">
    <property type="entry name" value="lambda repressor-like DNA-binding domains"/>
    <property type="match status" value="1"/>
</dbReference>
<reference evidence="2 3" key="1">
    <citation type="journal article" date="2013" name="PLoS ONE">
        <title>Comparative Genomic Characterization of Three Streptococcus parauberis Strains in Fish Pathogen, as Assessed by Wide-Genome Analyses.</title>
        <authorList>
            <person name="Nho S.W."/>
            <person name="Hikima J."/>
            <person name="Park S.B."/>
            <person name="Jang H.B."/>
            <person name="Cha I.S."/>
            <person name="Yasuike M."/>
            <person name="Nakamura Y."/>
            <person name="Fujiwara A."/>
            <person name="Sano M."/>
            <person name="Kanai K."/>
            <person name="Kondo H."/>
            <person name="Hirono I."/>
            <person name="Takeyama H."/>
            <person name="Aoki T."/>
            <person name="Jung T.S."/>
        </authorList>
    </citation>
    <scope>NUCLEOTIDE SEQUENCE [LARGE SCALE GENOMIC DNA]</scope>
    <source>
        <strain evidence="2 3">KRS-02083</strain>
    </source>
</reference>
<name>A0ABN0IP73_9STRE</name>
<protein>
    <recommendedName>
        <fullName evidence="1">Resolvase HTH domain-containing protein</fullName>
    </recommendedName>
</protein>
<dbReference type="RefSeq" id="WP_003108729.1">
    <property type="nucleotide sequence ID" value="NZ_ALYM01000008.1"/>
</dbReference>
<dbReference type="InterPro" id="IPR006120">
    <property type="entry name" value="Resolvase_HTH_dom"/>
</dbReference>
<dbReference type="Gene3D" id="1.10.260.40">
    <property type="entry name" value="lambda repressor-like DNA-binding domains"/>
    <property type="match status" value="1"/>
</dbReference>